<organism evidence="1">
    <name type="scientific">viral metagenome</name>
    <dbReference type="NCBI Taxonomy" id="1070528"/>
    <lineage>
        <taxon>unclassified sequences</taxon>
        <taxon>metagenomes</taxon>
        <taxon>organismal metagenomes</taxon>
    </lineage>
</organism>
<dbReference type="AlphaFoldDB" id="A0A6M3LDF3"/>
<proteinExistence type="predicted"/>
<gene>
    <name evidence="1" type="ORF">MM415B04709_0007</name>
</gene>
<accession>A0A6M3LDF3</accession>
<evidence type="ECO:0000313" key="1">
    <source>
        <dbReference type="EMBL" id="QJA92369.1"/>
    </source>
</evidence>
<dbReference type="EMBL" id="MT143061">
    <property type="protein sequence ID" value="QJA92369.1"/>
    <property type="molecule type" value="Genomic_DNA"/>
</dbReference>
<name>A0A6M3LDF3_9ZZZZ</name>
<reference evidence="1" key="1">
    <citation type="submission" date="2020-03" db="EMBL/GenBank/DDBJ databases">
        <title>The deep terrestrial virosphere.</title>
        <authorList>
            <person name="Holmfeldt K."/>
            <person name="Nilsson E."/>
            <person name="Simone D."/>
            <person name="Lopez-Fernandez M."/>
            <person name="Wu X."/>
            <person name="de Brujin I."/>
            <person name="Lundin D."/>
            <person name="Andersson A."/>
            <person name="Bertilsson S."/>
            <person name="Dopson M."/>
        </authorList>
    </citation>
    <scope>NUCLEOTIDE SEQUENCE</scope>
    <source>
        <strain evidence="1">MM415B04709</strain>
    </source>
</reference>
<protein>
    <submittedName>
        <fullName evidence="1">Uncharacterized protein</fullName>
    </submittedName>
</protein>
<sequence>MTTLYDINTRNRGEDEPEEMDIPIGEVKRGDEPEYMDNDLEERLYSAKNDIDLAILAFYTNSHYLIPTAIENAFYKLQRLVDDYCVMGED</sequence>